<dbReference type="Proteomes" id="UP001057402">
    <property type="component" value="Chromosome 4"/>
</dbReference>
<evidence type="ECO:0000313" key="1">
    <source>
        <dbReference type="EMBL" id="KAI4378957.1"/>
    </source>
</evidence>
<evidence type="ECO:0000313" key="2">
    <source>
        <dbReference type="Proteomes" id="UP001057402"/>
    </source>
</evidence>
<dbReference type="EMBL" id="CM042883">
    <property type="protein sequence ID" value="KAI4378957.1"/>
    <property type="molecule type" value="Genomic_DNA"/>
</dbReference>
<organism evidence="1 2">
    <name type="scientific">Melastoma candidum</name>
    <dbReference type="NCBI Taxonomy" id="119954"/>
    <lineage>
        <taxon>Eukaryota</taxon>
        <taxon>Viridiplantae</taxon>
        <taxon>Streptophyta</taxon>
        <taxon>Embryophyta</taxon>
        <taxon>Tracheophyta</taxon>
        <taxon>Spermatophyta</taxon>
        <taxon>Magnoliopsida</taxon>
        <taxon>eudicotyledons</taxon>
        <taxon>Gunneridae</taxon>
        <taxon>Pentapetalae</taxon>
        <taxon>rosids</taxon>
        <taxon>malvids</taxon>
        <taxon>Myrtales</taxon>
        <taxon>Melastomataceae</taxon>
        <taxon>Melastomatoideae</taxon>
        <taxon>Melastomateae</taxon>
        <taxon>Melastoma</taxon>
    </lineage>
</organism>
<keyword evidence="2" id="KW-1185">Reference proteome</keyword>
<sequence>MEVYSPEKCSVLRFLLVVAECERERGSCLHWMHGKWICKVPSPVVIPTVSSSVRLESQGEVIFQPIRIAMEGRKGSAKSGFGGCRLTRKALFDCVSECMELRCKKFIGGGCKSWAEGLLMVRKKEWLAEDSYKEILDYRSSGDSILDALVYKDMRSPLGHGRTLKLTCLRLACRLEATHSIS</sequence>
<proteinExistence type="predicted"/>
<protein>
    <submittedName>
        <fullName evidence="1">Uncharacterized protein</fullName>
    </submittedName>
</protein>
<name>A0ACB9RIS6_9MYRT</name>
<accession>A0ACB9RIS6</accession>
<reference evidence="2" key="1">
    <citation type="journal article" date="2023" name="Front. Plant Sci.">
        <title>Chromosomal-level genome assembly of Melastoma candidum provides insights into trichome evolution.</title>
        <authorList>
            <person name="Zhong Y."/>
            <person name="Wu W."/>
            <person name="Sun C."/>
            <person name="Zou P."/>
            <person name="Liu Y."/>
            <person name="Dai S."/>
            <person name="Zhou R."/>
        </authorList>
    </citation>
    <scope>NUCLEOTIDE SEQUENCE [LARGE SCALE GENOMIC DNA]</scope>
</reference>
<gene>
    <name evidence="1" type="ORF">MLD38_016372</name>
</gene>
<comment type="caution">
    <text evidence="1">The sequence shown here is derived from an EMBL/GenBank/DDBJ whole genome shotgun (WGS) entry which is preliminary data.</text>
</comment>